<dbReference type="EMBL" id="CAMGZC010000478">
    <property type="protein sequence ID" value="CAI0647841.1"/>
    <property type="molecule type" value="Genomic_DNA"/>
</dbReference>
<evidence type="ECO:0000256" key="5">
    <source>
        <dbReference type="ARBA" id="ARBA00022737"/>
    </source>
</evidence>
<organism evidence="11 12">
    <name type="scientific">Colletotrichum noveboracense</name>
    <dbReference type="NCBI Taxonomy" id="2664923"/>
    <lineage>
        <taxon>Eukaryota</taxon>
        <taxon>Fungi</taxon>
        <taxon>Dikarya</taxon>
        <taxon>Ascomycota</taxon>
        <taxon>Pezizomycotina</taxon>
        <taxon>Sordariomycetes</taxon>
        <taxon>Hypocreomycetidae</taxon>
        <taxon>Glomerellales</taxon>
        <taxon>Glomerellaceae</taxon>
        <taxon>Colletotrichum</taxon>
        <taxon>Colletotrichum gloeosporioides species complex</taxon>
    </lineage>
</organism>
<comment type="caution">
    <text evidence="11">The sequence shown here is derived from an EMBL/GenBank/DDBJ whole genome shotgun (WGS) entry which is preliminary data.</text>
</comment>
<keyword evidence="7" id="KW-0833">Ubl conjugation pathway</keyword>
<comment type="catalytic activity">
    <reaction evidence="1">
        <text>[E2 ubiquitin-conjugating enzyme]-S-ubiquitinyl-L-cysteine + [acceptor protein]-L-lysine = [E2 ubiquitin-conjugating enzyme]-L-cysteine + [acceptor protein]-N(6)-ubiquitinyl-L-lysine.</text>
        <dbReference type="EC" id="2.3.2.31"/>
    </reaction>
</comment>
<dbReference type="InterPro" id="IPR031127">
    <property type="entry name" value="E3_UB_ligase_RBR"/>
</dbReference>
<dbReference type="PROSITE" id="PS00518">
    <property type="entry name" value="ZF_RING_1"/>
    <property type="match status" value="1"/>
</dbReference>
<dbReference type="Gene3D" id="3.30.40.10">
    <property type="entry name" value="Zinc/RING finger domain, C3HC4 (zinc finger)"/>
    <property type="match status" value="1"/>
</dbReference>
<dbReference type="Pfam" id="PF01485">
    <property type="entry name" value="IBR"/>
    <property type="match status" value="1"/>
</dbReference>
<keyword evidence="8" id="KW-0862">Zinc</keyword>
<evidence type="ECO:0000256" key="6">
    <source>
        <dbReference type="ARBA" id="ARBA00022771"/>
    </source>
</evidence>
<evidence type="ECO:0000256" key="8">
    <source>
        <dbReference type="ARBA" id="ARBA00022833"/>
    </source>
</evidence>
<dbReference type="EC" id="2.3.2.31" evidence="2"/>
<evidence type="ECO:0000256" key="7">
    <source>
        <dbReference type="ARBA" id="ARBA00022786"/>
    </source>
</evidence>
<dbReference type="PANTHER" id="PTHR11685">
    <property type="entry name" value="RBR FAMILY RING FINGER AND IBR DOMAIN-CONTAINING"/>
    <property type="match status" value="1"/>
</dbReference>
<keyword evidence="6" id="KW-0863">Zinc-finger</keyword>
<accession>A0A9W4RUY8</accession>
<dbReference type="GO" id="GO:0016567">
    <property type="term" value="P:protein ubiquitination"/>
    <property type="evidence" value="ECO:0007669"/>
    <property type="project" value="InterPro"/>
</dbReference>
<dbReference type="InterPro" id="IPR013083">
    <property type="entry name" value="Znf_RING/FYVE/PHD"/>
</dbReference>
<evidence type="ECO:0000259" key="10">
    <source>
        <dbReference type="PROSITE" id="PS51873"/>
    </source>
</evidence>
<keyword evidence="5" id="KW-0677">Repeat</keyword>
<evidence type="ECO:0000256" key="3">
    <source>
        <dbReference type="ARBA" id="ARBA00022679"/>
    </source>
</evidence>
<proteinExistence type="predicted"/>
<feature type="region of interest" description="Disordered" evidence="9">
    <location>
        <begin position="100"/>
        <end position="133"/>
    </location>
</feature>
<evidence type="ECO:0000313" key="12">
    <source>
        <dbReference type="Proteomes" id="UP001152533"/>
    </source>
</evidence>
<protein>
    <recommendedName>
        <fullName evidence="2">RBR-type E3 ubiquitin transferase</fullName>
        <ecNumber evidence="2">2.3.2.31</ecNumber>
    </recommendedName>
</protein>
<keyword evidence="4" id="KW-0479">Metal-binding</keyword>
<dbReference type="InterPro" id="IPR017907">
    <property type="entry name" value="Znf_RING_CS"/>
</dbReference>
<evidence type="ECO:0000256" key="2">
    <source>
        <dbReference type="ARBA" id="ARBA00012251"/>
    </source>
</evidence>
<dbReference type="PROSITE" id="PS51873">
    <property type="entry name" value="TRIAD"/>
    <property type="match status" value="1"/>
</dbReference>
<dbReference type="Proteomes" id="UP001152533">
    <property type="component" value="Unassembled WGS sequence"/>
</dbReference>
<dbReference type="GO" id="GO:0008270">
    <property type="term" value="F:zinc ion binding"/>
    <property type="evidence" value="ECO:0007669"/>
    <property type="project" value="UniProtKB-KW"/>
</dbReference>
<dbReference type="InterPro" id="IPR002867">
    <property type="entry name" value="IBR_dom"/>
</dbReference>
<feature type="domain" description="RING-type" evidence="10">
    <location>
        <begin position="186"/>
        <end position="390"/>
    </location>
</feature>
<evidence type="ECO:0000313" key="11">
    <source>
        <dbReference type="EMBL" id="CAI0647841.1"/>
    </source>
</evidence>
<evidence type="ECO:0000256" key="9">
    <source>
        <dbReference type="SAM" id="MobiDB-lite"/>
    </source>
</evidence>
<name>A0A9W4RUY8_9PEZI</name>
<evidence type="ECO:0000256" key="4">
    <source>
        <dbReference type="ARBA" id="ARBA00022723"/>
    </source>
</evidence>
<dbReference type="GO" id="GO:0061630">
    <property type="term" value="F:ubiquitin protein ligase activity"/>
    <property type="evidence" value="ECO:0007669"/>
    <property type="project" value="UniProtKB-EC"/>
</dbReference>
<dbReference type="AlphaFoldDB" id="A0A9W4RUY8"/>
<evidence type="ECO:0000256" key="1">
    <source>
        <dbReference type="ARBA" id="ARBA00001798"/>
    </source>
</evidence>
<sequence>MLCYDIDDETLHLVLQLHMEDLEEIRKSSKGKHRQDELPDADFAIEMYRSEIESRALFASDRSMCRSIAQAARRDGELVNTLAREEQQALEDRQYALWLSRQDDTSEDEDSVPTRAPSFRAPPPEPTAGAQYNPAANDSFLQRLHVMYMDANAEGEEEDDTLAEPESSSWGASRADFSNLLAAHQRRRKCNGCFEEFPRSKIARCPCDHGYCRGCLSRIFENSITDESLFPPRCCAIHIPVDGSRAFLSSDLVDRFRARKLELSTRDKTYCFIPTCSQFIPKQFIKANIATCQRCSQRTCTICKAAEHKNEDCPQDGGTQTILRVAKENEWQQCRACHRIVELTTGCNHMVCRCGAHGRRAKCPQADENRVIARTNAIVERDAQPSAANAATQDARNQIATMQTVQNLMRAVSNAHECGHDVWRTRKGSFRCEECLEAMPHFIYECDQCHVQACRQCRYHRFRQEVYMDSDSDSDDSDE</sequence>
<dbReference type="InterPro" id="IPR044066">
    <property type="entry name" value="TRIAD_supradom"/>
</dbReference>
<keyword evidence="12" id="KW-1185">Reference proteome</keyword>
<dbReference type="SUPFAM" id="SSF57850">
    <property type="entry name" value="RING/U-box"/>
    <property type="match status" value="3"/>
</dbReference>
<keyword evidence="3" id="KW-0808">Transferase</keyword>
<dbReference type="CDD" id="cd20335">
    <property type="entry name" value="BRcat_RBR"/>
    <property type="match status" value="1"/>
</dbReference>
<reference evidence="11" key="1">
    <citation type="submission" date="2022-08" db="EMBL/GenBank/DDBJ databases">
        <authorList>
            <person name="Giroux E."/>
            <person name="Giroux E."/>
        </authorList>
    </citation>
    <scope>NUCLEOTIDE SEQUENCE</scope>
    <source>
        <strain evidence="11">H1091258</strain>
    </source>
</reference>
<gene>
    <name evidence="11" type="ORF">CGXH109_LOCUS69688</name>
</gene>